<keyword evidence="19" id="KW-1185">Reference proteome</keyword>
<keyword evidence="12 14" id="KW-0378">Hydrolase</keyword>
<comment type="function">
    <text evidence="3 14 16">Endonuclease that specifically degrades the RNA of RNA-DNA hybrids.</text>
</comment>
<dbReference type="Proteomes" id="UP000465601">
    <property type="component" value="Unassembled WGS sequence"/>
</dbReference>
<evidence type="ECO:0000256" key="11">
    <source>
        <dbReference type="ARBA" id="ARBA00022759"/>
    </source>
</evidence>
<evidence type="ECO:0000313" key="18">
    <source>
        <dbReference type="EMBL" id="KAB3531404.1"/>
    </source>
</evidence>
<dbReference type="InterPro" id="IPR001352">
    <property type="entry name" value="RNase_HII/HIII"/>
</dbReference>
<feature type="binding site" evidence="14 15">
    <location>
        <position position="23"/>
    </location>
    <ligand>
        <name>a divalent metal cation</name>
        <dbReference type="ChEBI" id="CHEBI:60240"/>
    </ligand>
</feature>
<accession>A0A833HPX3</accession>
<feature type="domain" description="RNase H type-2" evidence="17">
    <location>
        <begin position="16"/>
        <end position="203"/>
    </location>
</feature>
<dbReference type="CDD" id="cd07182">
    <property type="entry name" value="RNase_HII_bacteria_HII_like"/>
    <property type="match status" value="1"/>
</dbReference>
<evidence type="ECO:0000256" key="2">
    <source>
        <dbReference type="ARBA" id="ARBA00001946"/>
    </source>
</evidence>
<dbReference type="NCBIfam" id="NF000595">
    <property type="entry name" value="PRK00015.1-3"/>
    <property type="match status" value="1"/>
</dbReference>
<dbReference type="InterPro" id="IPR012337">
    <property type="entry name" value="RNaseH-like_sf"/>
</dbReference>
<dbReference type="PANTHER" id="PTHR10954:SF18">
    <property type="entry name" value="RIBONUCLEASE HII"/>
    <property type="match status" value="1"/>
</dbReference>
<evidence type="ECO:0000256" key="8">
    <source>
        <dbReference type="ARBA" id="ARBA00022490"/>
    </source>
</evidence>
<dbReference type="NCBIfam" id="NF000594">
    <property type="entry name" value="PRK00015.1-1"/>
    <property type="match status" value="1"/>
</dbReference>
<gene>
    <name evidence="14" type="primary">rnhB</name>
    <name evidence="18" type="ORF">F8153_04290</name>
</gene>
<evidence type="ECO:0000256" key="5">
    <source>
        <dbReference type="ARBA" id="ARBA00007383"/>
    </source>
</evidence>
<feature type="binding site" evidence="14 15">
    <location>
        <position position="22"/>
    </location>
    <ligand>
        <name>a divalent metal cation</name>
        <dbReference type="ChEBI" id="CHEBI:60240"/>
    </ligand>
</feature>
<organism evidence="18 19">
    <name type="scientific">Alkaliphilus serpentinus</name>
    <dbReference type="NCBI Taxonomy" id="1482731"/>
    <lineage>
        <taxon>Bacteria</taxon>
        <taxon>Bacillati</taxon>
        <taxon>Bacillota</taxon>
        <taxon>Clostridia</taxon>
        <taxon>Peptostreptococcales</taxon>
        <taxon>Natronincolaceae</taxon>
        <taxon>Alkaliphilus</taxon>
    </lineage>
</organism>
<dbReference type="GO" id="GO:0043137">
    <property type="term" value="P:DNA replication, removal of RNA primer"/>
    <property type="evidence" value="ECO:0007669"/>
    <property type="project" value="TreeGrafter"/>
</dbReference>
<evidence type="ECO:0000256" key="4">
    <source>
        <dbReference type="ARBA" id="ARBA00004496"/>
    </source>
</evidence>
<dbReference type="PANTHER" id="PTHR10954">
    <property type="entry name" value="RIBONUCLEASE H2 SUBUNIT A"/>
    <property type="match status" value="1"/>
</dbReference>
<comment type="similarity">
    <text evidence="5 14 16">Belongs to the RNase HII family.</text>
</comment>
<comment type="caution">
    <text evidence="18">The sequence shown here is derived from an EMBL/GenBank/DDBJ whole genome shotgun (WGS) entry which is preliminary data.</text>
</comment>
<evidence type="ECO:0000256" key="9">
    <source>
        <dbReference type="ARBA" id="ARBA00022722"/>
    </source>
</evidence>
<evidence type="ECO:0000256" key="7">
    <source>
        <dbReference type="ARBA" id="ARBA00019179"/>
    </source>
</evidence>
<evidence type="ECO:0000313" key="19">
    <source>
        <dbReference type="Proteomes" id="UP000465601"/>
    </source>
</evidence>
<dbReference type="Pfam" id="PF01351">
    <property type="entry name" value="RNase_HII"/>
    <property type="match status" value="1"/>
</dbReference>
<dbReference type="Gene3D" id="3.30.420.10">
    <property type="entry name" value="Ribonuclease H-like superfamily/Ribonuclease H"/>
    <property type="match status" value="1"/>
</dbReference>
<proteinExistence type="inferred from homology"/>
<keyword evidence="10 14" id="KW-0479">Metal-binding</keyword>
<reference evidence="18 19" key="1">
    <citation type="submission" date="2019-10" db="EMBL/GenBank/DDBJ databases">
        <title>Alkaliphilus serpentinus sp. nov. and Alkaliphilus pronyensis sp. nov., two novel anaerobic alkaliphilic species isolated from the serpentinized-hosted hydrothermal field of the Prony Bay (New Caledonia).</title>
        <authorList>
            <person name="Postec A."/>
        </authorList>
    </citation>
    <scope>NUCLEOTIDE SEQUENCE [LARGE SCALE GENOMIC DNA]</scope>
    <source>
        <strain evidence="18 19">LacT</strain>
    </source>
</reference>
<dbReference type="HAMAP" id="MF_00052_B">
    <property type="entry name" value="RNase_HII_B"/>
    <property type="match status" value="1"/>
</dbReference>
<evidence type="ECO:0000256" key="16">
    <source>
        <dbReference type="RuleBase" id="RU003515"/>
    </source>
</evidence>
<dbReference type="GO" id="GO:0004523">
    <property type="term" value="F:RNA-DNA hybrid ribonuclease activity"/>
    <property type="evidence" value="ECO:0007669"/>
    <property type="project" value="UniProtKB-UniRule"/>
</dbReference>
<evidence type="ECO:0000256" key="6">
    <source>
        <dbReference type="ARBA" id="ARBA00012180"/>
    </source>
</evidence>
<evidence type="ECO:0000256" key="3">
    <source>
        <dbReference type="ARBA" id="ARBA00004065"/>
    </source>
</evidence>
<comment type="cofactor">
    <cofactor evidence="14 15">
        <name>Mn(2+)</name>
        <dbReference type="ChEBI" id="CHEBI:29035"/>
    </cofactor>
    <cofactor evidence="14 15">
        <name>Mg(2+)</name>
        <dbReference type="ChEBI" id="CHEBI:18420"/>
    </cofactor>
    <text evidence="14 15">Manganese or magnesium. Binds 1 divalent metal ion per monomer in the absence of substrate. May bind a second metal ion after substrate binding.</text>
</comment>
<dbReference type="PROSITE" id="PS51975">
    <property type="entry name" value="RNASE_H_2"/>
    <property type="match status" value="1"/>
</dbReference>
<comment type="cofactor">
    <cofactor evidence="2">
        <name>Mg(2+)</name>
        <dbReference type="ChEBI" id="CHEBI:18420"/>
    </cofactor>
</comment>
<dbReference type="GO" id="GO:0032299">
    <property type="term" value="C:ribonuclease H2 complex"/>
    <property type="evidence" value="ECO:0007669"/>
    <property type="project" value="TreeGrafter"/>
</dbReference>
<evidence type="ECO:0000259" key="17">
    <source>
        <dbReference type="PROSITE" id="PS51975"/>
    </source>
</evidence>
<comment type="subcellular location">
    <subcellularLocation>
        <location evidence="4 14">Cytoplasm</location>
    </subcellularLocation>
</comment>
<dbReference type="InterPro" id="IPR036397">
    <property type="entry name" value="RNaseH_sf"/>
</dbReference>
<dbReference type="EC" id="3.1.26.4" evidence="6 14"/>
<keyword evidence="8 14" id="KW-0963">Cytoplasm</keyword>
<evidence type="ECO:0000256" key="15">
    <source>
        <dbReference type="PROSITE-ProRule" id="PRU01319"/>
    </source>
</evidence>
<comment type="catalytic activity">
    <reaction evidence="1 14 15 16">
        <text>Endonucleolytic cleavage to 5'-phosphomonoester.</text>
        <dbReference type="EC" id="3.1.26.4"/>
    </reaction>
</comment>
<protein>
    <recommendedName>
        <fullName evidence="7 14">Ribonuclease HII</fullName>
        <shortName evidence="14">RNase HII</shortName>
        <ecNumber evidence="6 14">3.1.26.4</ecNumber>
    </recommendedName>
</protein>
<name>A0A833HPX3_9FIRM</name>
<evidence type="ECO:0000256" key="13">
    <source>
        <dbReference type="ARBA" id="ARBA00023211"/>
    </source>
</evidence>
<keyword evidence="11 14" id="KW-0255">Endonuclease</keyword>
<keyword evidence="13 14" id="KW-0464">Manganese</keyword>
<dbReference type="OrthoDB" id="9803420at2"/>
<evidence type="ECO:0000256" key="12">
    <source>
        <dbReference type="ARBA" id="ARBA00022801"/>
    </source>
</evidence>
<evidence type="ECO:0000256" key="1">
    <source>
        <dbReference type="ARBA" id="ARBA00000077"/>
    </source>
</evidence>
<dbReference type="GO" id="GO:0003723">
    <property type="term" value="F:RNA binding"/>
    <property type="evidence" value="ECO:0007669"/>
    <property type="project" value="UniProtKB-UniRule"/>
</dbReference>
<dbReference type="EMBL" id="WBZB01000013">
    <property type="protein sequence ID" value="KAB3531404.1"/>
    <property type="molecule type" value="Genomic_DNA"/>
</dbReference>
<dbReference type="GO" id="GO:0030145">
    <property type="term" value="F:manganese ion binding"/>
    <property type="evidence" value="ECO:0007669"/>
    <property type="project" value="UniProtKB-UniRule"/>
</dbReference>
<feature type="binding site" evidence="14 15">
    <location>
        <position position="120"/>
    </location>
    <ligand>
        <name>a divalent metal cation</name>
        <dbReference type="ChEBI" id="CHEBI:60240"/>
    </ligand>
</feature>
<dbReference type="InterPro" id="IPR024567">
    <property type="entry name" value="RNase_HII/HIII_dom"/>
</dbReference>
<dbReference type="InterPro" id="IPR022898">
    <property type="entry name" value="RNase_HII"/>
</dbReference>
<dbReference type="GO" id="GO:0006298">
    <property type="term" value="P:mismatch repair"/>
    <property type="evidence" value="ECO:0007669"/>
    <property type="project" value="TreeGrafter"/>
</dbReference>
<evidence type="ECO:0000256" key="14">
    <source>
        <dbReference type="HAMAP-Rule" id="MF_00052"/>
    </source>
</evidence>
<sequence length="203" mass="22568">MEMLQLESQLWDEGYEYIACIDEVGRGCLFGSVLAAAVIMPKNYIIEGVRDSKKLTPKKREALYEIIKANAIAIGVGTVTPEVIDEINIKNATRLAMKRAVLSLKDQSGSIIKPDYLLIDAESIHMDIPQSSIIKGDDTSHGIAAASIVAKVIRDRMCLKWAVQYPNYGLEQHKGYGTKLHVEALLKFGPSQLHRKSFLKKIL</sequence>
<dbReference type="GO" id="GO:0005737">
    <property type="term" value="C:cytoplasm"/>
    <property type="evidence" value="ECO:0007669"/>
    <property type="project" value="UniProtKB-SubCell"/>
</dbReference>
<dbReference type="AlphaFoldDB" id="A0A833HPX3"/>
<keyword evidence="9 14" id="KW-0540">Nuclease</keyword>
<evidence type="ECO:0000256" key="10">
    <source>
        <dbReference type="ARBA" id="ARBA00022723"/>
    </source>
</evidence>
<dbReference type="SUPFAM" id="SSF53098">
    <property type="entry name" value="Ribonuclease H-like"/>
    <property type="match status" value="1"/>
</dbReference>